<keyword evidence="5" id="KW-1185">Reference proteome</keyword>
<dbReference type="Proteomes" id="UP000270697">
    <property type="component" value="Unassembled WGS sequence"/>
</dbReference>
<dbReference type="STRING" id="455193.SAMN05421805_12455"/>
<dbReference type="PANTHER" id="PTHR37947:SF1">
    <property type="entry name" value="BLL2462 PROTEIN"/>
    <property type="match status" value="1"/>
</dbReference>
<protein>
    <submittedName>
        <fullName evidence="2 3">Membrane protein</fullName>
    </submittedName>
</protein>
<dbReference type="Gene3D" id="3.40.50.880">
    <property type="match status" value="1"/>
</dbReference>
<reference evidence="3 4" key="1">
    <citation type="submission" date="2016-10" db="EMBL/GenBank/DDBJ databases">
        <authorList>
            <person name="de Groot N.N."/>
        </authorList>
    </citation>
    <scope>NUCLEOTIDE SEQUENCE [LARGE SCALE GENOMIC DNA]</scope>
    <source>
        <strain evidence="3 4">CPCC 201259</strain>
    </source>
</reference>
<evidence type="ECO:0000259" key="1">
    <source>
        <dbReference type="Pfam" id="PF07090"/>
    </source>
</evidence>
<dbReference type="OrthoDB" id="9781333at2"/>
<evidence type="ECO:0000313" key="3">
    <source>
        <dbReference type="EMBL" id="SFO77048.1"/>
    </source>
</evidence>
<evidence type="ECO:0000313" key="5">
    <source>
        <dbReference type="Proteomes" id="UP000270697"/>
    </source>
</evidence>
<feature type="domain" description="Putative glutamine amidotransferase" evidence="1">
    <location>
        <begin position="3"/>
        <end position="246"/>
    </location>
</feature>
<gene>
    <name evidence="2" type="ORF">ATL45_5354</name>
    <name evidence="3" type="ORF">SAMN05421805_12455</name>
</gene>
<evidence type="ECO:0000313" key="2">
    <source>
        <dbReference type="EMBL" id="RKT86971.1"/>
    </source>
</evidence>
<evidence type="ECO:0000313" key="4">
    <source>
        <dbReference type="Proteomes" id="UP000199398"/>
    </source>
</evidence>
<dbReference type="InterPro" id="IPR010768">
    <property type="entry name" value="GATase1-like"/>
</dbReference>
<dbReference type="SUPFAM" id="SSF52317">
    <property type="entry name" value="Class I glutamine amidotransferase-like"/>
    <property type="match status" value="1"/>
</dbReference>
<dbReference type="PANTHER" id="PTHR37947">
    <property type="entry name" value="BLL2462 PROTEIN"/>
    <property type="match status" value="1"/>
</dbReference>
<name>A0A1I5JWA1_9PSEU</name>
<dbReference type="Pfam" id="PF07090">
    <property type="entry name" value="GATase1_like"/>
    <property type="match status" value="1"/>
</dbReference>
<dbReference type="Proteomes" id="UP000199398">
    <property type="component" value="Unassembled WGS sequence"/>
</dbReference>
<dbReference type="AlphaFoldDB" id="A0A1I5JWA1"/>
<dbReference type="EMBL" id="FOUP01000024">
    <property type="protein sequence ID" value="SFO77048.1"/>
    <property type="molecule type" value="Genomic_DNA"/>
</dbReference>
<dbReference type="InterPro" id="IPR029062">
    <property type="entry name" value="Class_I_gatase-like"/>
</dbReference>
<dbReference type="EMBL" id="RBXX01000002">
    <property type="protein sequence ID" value="RKT86971.1"/>
    <property type="molecule type" value="Genomic_DNA"/>
</dbReference>
<sequence length="249" mass="27081">MSRVLLAGESWVARTTDVKGFDAIDRAQLEIGAEALLAALRGAGHDVVHLPSHLVATDFPASLDELGEYDVVILSDIGANSLLLHPQVFNQGRRFPNRLKLLAEWVRGGGGLAMAGGYLSFQGFQGKANFHDTPIEEVLPVEILPYDDRVESPEGVFGELTGTEHPVTAGLDQQWPVLLGYQKLTAKPDATVLATVDSRPLLAVRTEGAGRTLAFASDISPHWAPAEFLEWDGYRRLFDQAVTWLAGDR</sequence>
<reference evidence="2 5" key="2">
    <citation type="submission" date="2018-10" db="EMBL/GenBank/DDBJ databases">
        <title>Sequencing the genomes of 1000 actinobacteria strains.</title>
        <authorList>
            <person name="Klenk H.-P."/>
        </authorList>
    </citation>
    <scope>NUCLEOTIDE SEQUENCE [LARGE SCALE GENOMIC DNA]</scope>
    <source>
        <strain evidence="2 5">DSM 45119</strain>
    </source>
</reference>
<proteinExistence type="predicted"/>
<organism evidence="3 4">
    <name type="scientific">Saccharopolyspora antimicrobica</name>
    <dbReference type="NCBI Taxonomy" id="455193"/>
    <lineage>
        <taxon>Bacteria</taxon>
        <taxon>Bacillati</taxon>
        <taxon>Actinomycetota</taxon>
        <taxon>Actinomycetes</taxon>
        <taxon>Pseudonocardiales</taxon>
        <taxon>Pseudonocardiaceae</taxon>
        <taxon>Saccharopolyspora</taxon>
    </lineage>
</organism>
<accession>A0A1I5JWA1</accession>